<evidence type="ECO:0000313" key="3">
    <source>
        <dbReference type="Proteomes" id="UP000887226"/>
    </source>
</evidence>
<dbReference type="Proteomes" id="UP000887226">
    <property type="component" value="Unassembled WGS sequence"/>
</dbReference>
<protein>
    <submittedName>
        <fullName evidence="2">Uncharacterized protein</fullName>
    </submittedName>
</protein>
<reference evidence="2" key="1">
    <citation type="journal article" date="2021" name="IMA Fungus">
        <title>Genomic characterization of three marine fungi, including Emericellopsis atlantica sp. nov. with signatures of a generalist lifestyle and marine biomass degradation.</title>
        <authorList>
            <person name="Hagestad O.C."/>
            <person name="Hou L."/>
            <person name="Andersen J.H."/>
            <person name="Hansen E.H."/>
            <person name="Altermark B."/>
            <person name="Li C."/>
            <person name="Kuhnert E."/>
            <person name="Cox R.J."/>
            <person name="Crous P.W."/>
            <person name="Spatafora J.W."/>
            <person name="Lail K."/>
            <person name="Amirebrahimi M."/>
            <person name="Lipzen A."/>
            <person name="Pangilinan J."/>
            <person name="Andreopoulos W."/>
            <person name="Hayes R.D."/>
            <person name="Ng V."/>
            <person name="Grigoriev I.V."/>
            <person name="Jackson S.A."/>
            <person name="Sutton T.D.S."/>
            <person name="Dobson A.D.W."/>
            <person name="Rama T."/>
        </authorList>
    </citation>
    <scope>NUCLEOTIDE SEQUENCE</scope>
    <source>
        <strain evidence="2">TRa3180A</strain>
    </source>
</reference>
<dbReference type="EMBL" id="MU253741">
    <property type="protein sequence ID" value="KAG9248940.1"/>
    <property type="molecule type" value="Genomic_DNA"/>
</dbReference>
<dbReference type="AlphaFoldDB" id="A0A9P8CJJ0"/>
<comment type="caution">
    <text evidence="2">The sequence shown here is derived from an EMBL/GenBank/DDBJ whole genome shotgun (WGS) entry which is preliminary data.</text>
</comment>
<feature type="compositionally biased region" description="Polar residues" evidence="1">
    <location>
        <begin position="72"/>
        <end position="84"/>
    </location>
</feature>
<evidence type="ECO:0000313" key="2">
    <source>
        <dbReference type="EMBL" id="KAG9248940.1"/>
    </source>
</evidence>
<sequence>MNFFKSATFSINAPAATNRVDERKIKQHHAPITRNTDLELTAATDRLMPSADATENVSNVSNHTEIDGSGTPGSLNKTQQSQSGGVDILPTDASVLRFVSVSNRMPDGAPAPPPKPSALLNHSAARANLTVTMSSWSLAQRYPTPSYKTITSPTRILRVCSQFRIVAITYGSLCQNSGFIYGSNCGSKLPMMRIINPAVMNPSLWRHVLSKRTIVMQHHRLEKQRLG</sequence>
<feature type="region of interest" description="Disordered" evidence="1">
    <location>
        <begin position="52"/>
        <end position="87"/>
    </location>
</feature>
<name>A0A9P8CJJ0_9HELO</name>
<accession>A0A9P8CJJ0</accession>
<feature type="compositionally biased region" description="Polar residues" evidence="1">
    <location>
        <begin position="53"/>
        <end position="63"/>
    </location>
</feature>
<evidence type="ECO:0000256" key="1">
    <source>
        <dbReference type="SAM" id="MobiDB-lite"/>
    </source>
</evidence>
<organism evidence="2 3">
    <name type="scientific">Calycina marina</name>
    <dbReference type="NCBI Taxonomy" id="1763456"/>
    <lineage>
        <taxon>Eukaryota</taxon>
        <taxon>Fungi</taxon>
        <taxon>Dikarya</taxon>
        <taxon>Ascomycota</taxon>
        <taxon>Pezizomycotina</taxon>
        <taxon>Leotiomycetes</taxon>
        <taxon>Helotiales</taxon>
        <taxon>Pezizellaceae</taxon>
        <taxon>Calycina</taxon>
    </lineage>
</organism>
<gene>
    <name evidence="2" type="ORF">BJ878DRAFT_237356</name>
</gene>
<keyword evidence="3" id="KW-1185">Reference proteome</keyword>
<proteinExistence type="predicted"/>